<name>A0A645F0E9_9ZZZZ</name>
<dbReference type="AlphaFoldDB" id="A0A645F0E9"/>
<accession>A0A645F0E9</accession>
<sequence length="129" mass="14591">MPLLHVMLPVNINGNLMFSELWIDPDDKSEGETQDGKKKEKFLIKFDIKDVGFFDLVILHDNGSVDLQIFCPEKLMGMEKVIQSGLLGIIEKNGMSVKSLSVKKGKEPVTISEVFPKIYERKNAINVRI</sequence>
<organism evidence="1">
    <name type="scientific">bioreactor metagenome</name>
    <dbReference type="NCBI Taxonomy" id="1076179"/>
    <lineage>
        <taxon>unclassified sequences</taxon>
        <taxon>metagenomes</taxon>
        <taxon>ecological metagenomes</taxon>
    </lineage>
</organism>
<evidence type="ECO:0008006" key="2">
    <source>
        <dbReference type="Google" id="ProtNLM"/>
    </source>
</evidence>
<gene>
    <name evidence="1" type="ORF">SDC9_154938</name>
</gene>
<comment type="caution">
    <text evidence="1">The sequence shown here is derived from an EMBL/GenBank/DDBJ whole genome shotgun (WGS) entry which is preliminary data.</text>
</comment>
<evidence type="ECO:0000313" key="1">
    <source>
        <dbReference type="EMBL" id="MPN07667.1"/>
    </source>
</evidence>
<dbReference type="EMBL" id="VSSQ01053667">
    <property type="protein sequence ID" value="MPN07667.1"/>
    <property type="molecule type" value="Genomic_DNA"/>
</dbReference>
<protein>
    <recommendedName>
        <fullName evidence="2">Flagellar hook-length control protein-like C-terminal domain-containing protein</fullName>
    </recommendedName>
</protein>
<proteinExistence type="predicted"/>
<reference evidence="1" key="1">
    <citation type="submission" date="2019-08" db="EMBL/GenBank/DDBJ databases">
        <authorList>
            <person name="Kucharzyk K."/>
            <person name="Murdoch R.W."/>
            <person name="Higgins S."/>
            <person name="Loffler F."/>
        </authorList>
    </citation>
    <scope>NUCLEOTIDE SEQUENCE</scope>
</reference>